<accession>A0A2S9X5H4</accession>
<dbReference type="SUPFAM" id="SSF103657">
    <property type="entry name" value="BAR/IMD domain-like"/>
    <property type="match status" value="1"/>
</dbReference>
<evidence type="ECO:0000256" key="13">
    <source>
        <dbReference type="SAM" id="Phobius"/>
    </source>
</evidence>
<comment type="subcellular location">
    <subcellularLocation>
        <location evidence="1">Host membrane</location>
    </subcellularLocation>
    <subcellularLocation>
        <location evidence="2">Secreted</location>
    </subcellularLocation>
</comment>
<dbReference type="GO" id="GO:0033644">
    <property type="term" value="C:host cell membrane"/>
    <property type="evidence" value="ECO:0007669"/>
    <property type="project" value="UniProtKB-SubCell"/>
</dbReference>
<dbReference type="Pfam" id="PF16535">
    <property type="entry name" value="T3SSipB"/>
    <property type="match status" value="1"/>
</dbReference>
<evidence type="ECO:0000256" key="12">
    <source>
        <dbReference type="SAM" id="Coils"/>
    </source>
</evidence>
<dbReference type="GO" id="GO:0005576">
    <property type="term" value="C:extracellular region"/>
    <property type="evidence" value="ECO:0007669"/>
    <property type="project" value="UniProtKB-SubCell"/>
</dbReference>
<feature type="domain" description="IpaB/BipB/SctE N-terminal" evidence="15">
    <location>
        <begin position="79"/>
        <end position="229"/>
    </location>
</feature>
<reference evidence="16 17" key="1">
    <citation type="submission" date="2017-01" db="EMBL/GenBank/DDBJ databases">
        <title>New insights into the genetic diversity of Chromobacterium isolated from tropical freshwater lake.</title>
        <authorList>
            <person name="Santos A.B."/>
            <person name="Nascimento A.M."/>
            <person name="Da Silva P.C."/>
        </authorList>
    </citation>
    <scope>NUCLEOTIDE SEQUENCE [LARGE SCALE GENOMIC DNA]</scope>
    <source>
        <strain evidence="16 17">56AF</strain>
    </source>
</reference>
<keyword evidence="4" id="KW-0964">Secreted</keyword>
<keyword evidence="5 13" id="KW-0812">Transmembrane</keyword>
<comment type="function">
    <text evidence="10">Plays a role in the bacterium-induced formation of multinucleated giant cell (MNGC), which is formed after host cell fusion, as well as in the intercellular spreading of bacteria and in the induction of apoptosis in macrophages. May act in concert with other effector proteins to induce fusion of host cell membranes.</text>
</comment>
<dbReference type="Pfam" id="PF04888">
    <property type="entry name" value="SseC"/>
    <property type="match status" value="1"/>
</dbReference>
<evidence type="ECO:0000313" key="16">
    <source>
        <dbReference type="EMBL" id="PRP70978.1"/>
    </source>
</evidence>
<dbReference type="InterPro" id="IPR032391">
    <property type="entry name" value="IpaB/BipB/SctE_N"/>
</dbReference>
<name>A0A2S9X5H4_9NEIS</name>
<dbReference type="GO" id="GO:0016020">
    <property type="term" value="C:membrane"/>
    <property type="evidence" value="ECO:0007669"/>
    <property type="project" value="InterPro"/>
</dbReference>
<evidence type="ECO:0000256" key="10">
    <source>
        <dbReference type="ARBA" id="ARBA00025490"/>
    </source>
</evidence>
<keyword evidence="12" id="KW-0175">Coiled coil</keyword>
<dbReference type="EMBL" id="MTBD01000021">
    <property type="protein sequence ID" value="PRP70978.1"/>
    <property type="molecule type" value="Genomic_DNA"/>
</dbReference>
<keyword evidence="6" id="KW-1043">Host membrane</keyword>
<evidence type="ECO:0000256" key="7">
    <source>
        <dbReference type="ARBA" id="ARBA00022989"/>
    </source>
</evidence>
<dbReference type="RefSeq" id="WP_106076583.1">
    <property type="nucleotide sequence ID" value="NZ_MTBD01000021.1"/>
</dbReference>
<dbReference type="InterPro" id="IPR006972">
    <property type="entry name" value="BipB-like_C"/>
</dbReference>
<organism evidence="16 17">
    <name type="scientific">Chromobacterium amazonense</name>
    <dbReference type="NCBI Taxonomy" id="1382803"/>
    <lineage>
        <taxon>Bacteria</taxon>
        <taxon>Pseudomonadati</taxon>
        <taxon>Pseudomonadota</taxon>
        <taxon>Betaproteobacteria</taxon>
        <taxon>Neisseriales</taxon>
        <taxon>Chromobacteriaceae</taxon>
        <taxon>Chromobacterium</taxon>
    </lineage>
</organism>
<evidence type="ECO:0000256" key="9">
    <source>
        <dbReference type="ARBA" id="ARBA00023136"/>
    </source>
</evidence>
<dbReference type="PRINTS" id="PR01375">
    <property type="entry name" value="BACINVASINB"/>
</dbReference>
<feature type="coiled-coil region" evidence="12">
    <location>
        <begin position="112"/>
        <end position="205"/>
    </location>
</feature>
<evidence type="ECO:0000256" key="1">
    <source>
        <dbReference type="ARBA" id="ARBA00004551"/>
    </source>
</evidence>
<gene>
    <name evidence="16" type="ORF">BUE93_09145</name>
</gene>
<feature type="transmembrane region" description="Helical" evidence="13">
    <location>
        <begin position="315"/>
        <end position="348"/>
    </location>
</feature>
<protein>
    <recommendedName>
        <fullName evidence="3">Translocator protein BipB</fullName>
    </recommendedName>
</protein>
<keyword evidence="9 13" id="KW-0472">Membrane</keyword>
<evidence type="ECO:0000256" key="3">
    <source>
        <dbReference type="ARBA" id="ARBA00018823"/>
    </source>
</evidence>
<dbReference type="OrthoDB" id="6623144at2"/>
<dbReference type="Proteomes" id="UP000239469">
    <property type="component" value="Unassembled WGS sequence"/>
</dbReference>
<feature type="transmembrane region" description="Helical" evidence="13">
    <location>
        <begin position="400"/>
        <end position="424"/>
    </location>
</feature>
<proteinExistence type="inferred from homology"/>
<evidence type="ECO:0000259" key="15">
    <source>
        <dbReference type="Pfam" id="PF16535"/>
    </source>
</evidence>
<evidence type="ECO:0000259" key="14">
    <source>
        <dbReference type="Pfam" id="PF04888"/>
    </source>
</evidence>
<evidence type="ECO:0000256" key="8">
    <source>
        <dbReference type="ARBA" id="ARBA00023026"/>
    </source>
</evidence>
<evidence type="ECO:0000256" key="4">
    <source>
        <dbReference type="ARBA" id="ARBA00022525"/>
    </source>
</evidence>
<dbReference type="InterPro" id="IPR027267">
    <property type="entry name" value="AH/BAR_dom_sf"/>
</dbReference>
<keyword evidence="7 13" id="KW-1133">Transmembrane helix</keyword>
<dbReference type="AlphaFoldDB" id="A0A2S9X5H4"/>
<feature type="domain" description="Translocator protein BipB-like C-terminal" evidence="14">
    <location>
        <begin position="254"/>
        <end position="587"/>
    </location>
</feature>
<evidence type="ECO:0000256" key="6">
    <source>
        <dbReference type="ARBA" id="ARBA00022870"/>
    </source>
</evidence>
<dbReference type="Gene3D" id="1.20.120.330">
    <property type="entry name" value="Nucleotidyltransferases domain 2"/>
    <property type="match status" value="2"/>
</dbReference>
<comment type="caution">
    <text evidence="16">The sequence shown here is derived from an EMBL/GenBank/DDBJ whole genome shotgun (WGS) entry which is preliminary data.</text>
</comment>
<keyword evidence="8" id="KW-0843">Virulence</keyword>
<evidence type="ECO:0000256" key="11">
    <source>
        <dbReference type="ARBA" id="ARBA00035640"/>
    </source>
</evidence>
<evidence type="ECO:0000256" key="2">
    <source>
        <dbReference type="ARBA" id="ARBA00004613"/>
    </source>
</evidence>
<comment type="similarity">
    <text evidence="11">Belongs to the SctE/SipB/YopB family.</text>
</comment>
<evidence type="ECO:0000256" key="5">
    <source>
        <dbReference type="ARBA" id="ARBA00022692"/>
    </source>
</evidence>
<sequence length="590" mass="62391">MSSTTIGQGFNLGRAELAKALAGSAQASEKFIDAAQKSAQALFTLRVSEESAASKPSGDLNTPKLKQPDAKAQDELNGAGKLALLLGQLMALLGDVSLSQFESRLSIWQAMMDAQKAEGEQLSQELKSAQEEAEQATEAYQSAVGDLDKAKAVLDAAKQKLAQAQAKLEGMSPDDPAYAQALSECDQAQAEANRSQQKVDKAETEAMAAHKLATDKAKVLDNKLTQAQGMVGKNDAVQQGGIDSLSNTSKLTMLMAMFMQLVGKNSEESLKNDLELFKVIQESRQKEMDKKSAEYQEEVRKAEELNRIMGCVGKVLGALLTVVSVVAAAFTGGASLALAAVGIALMVADSIVKATTGESFIQKALDPLMENVFKPLMEGLGKFISEQLEKLGVDKKTADLVGSIVGAVVGALAMVGAMVVVAMVGKGAASKLAGAMSKLLGDTIKKIVPSVLKEVAKGGTKMFNQGMQRLTNALGDAGRSTGLRATEENLTREMVASALNRVAVGGQFAQTTSQGGGEIAQGVFLKNATELMADFTLARSELAQIEQWMKDAVEAFSERQQLTEELHKNIAIAGQQSLEAGRFVLQQTHA</sequence>
<dbReference type="InterPro" id="IPR003895">
    <property type="entry name" value="T3SS_SctE/BipB"/>
</dbReference>
<evidence type="ECO:0000313" key="17">
    <source>
        <dbReference type="Proteomes" id="UP000239469"/>
    </source>
</evidence>